<sequence>MSRLVDCSIIQSHYETFTVCESIYANPDELTVDADTRQILDALQEYFESTPHPEEWSQDSTLGKSLLRTRALRLVIQQLIDDEPDLPIRITVELPLLQSEEDSGLAKLSIQSPGFLSRANSDKLAQQLVSLSEEARANGLSAQDNAGLIMDACQRVLVVGLQLLNEEREQRTRMVDVNQEVEKEEQLQRVWFWFPSLSTREKRRDLVTYASRWGLTGFVLAGKPGLLCLEGTAKHAEAYMSAIKSESWSDIPSYQKKVTERYRQHISARAFDTMSEITEMITQHGQRGNRGDMGEVKAFMEEKGVGDAFGFVVVNGGVGGGGSS</sequence>
<reference evidence="1" key="1">
    <citation type="submission" date="2023-04" db="EMBL/GenBank/DDBJ databases">
        <title>Draft Genome sequencing of Naganishia species isolated from polar environments using Oxford Nanopore Technology.</title>
        <authorList>
            <person name="Leo P."/>
            <person name="Venkateswaran K."/>
        </authorList>
    </citation>
    <scope>NUCLEOTIDE SEQUENCE</scope>
    <source>
        <strain evidence="1">MNA-CCFEE 5423</strain>
    </source>
</reference>
<dbReference type="EMBL" id="JASBWT010000001">
    <property type="protein sequence ID" value="KAJ9108688.1"/>
    <property type="molecule type" value="Genomic_DNA"/>
</dbReference>
<gene>
    <name evidence="1" type="ORF">QFC21_000008</name>
</gene>
<name>A0ACC2WB73_9TREE</name>
<proteinExistence type="predicted"/>
<organism evidence="1 2">
    <name type="scientific">Naganishia friedmannii</name>
    <dbReference type="NCBI Taxonomy" id="89922"/>
    <lineage>
        <taxon>Eukaryota</taxon>
        <taxon>Fungi</taxon>
        <taxon>Dikarya</taxon>
        <taxon>Basidiomycota</taxon>
        <taxon>Agaricomycotina</taxon>
        <taxon>Tremellomycetes</taxon>
        <taxon>Filobasidiales</taxon>
        <taxon>Filobasidiaceae</taxon>
        <taxon>Naganishia</taxon>
    </lineage>
</organism>
<evidence type="ECO:0000313" key="1">
    <source>
        <dbReference type="EMBL" id="KAJ9108688.1"/>
    </source>
</evidence>
<dbReference type="Proteomes" id="UP001227268">
    <property type="component" value="Unassembled WGS sequence"/>
</dbReference>
<accession>A0ACC2WB73</accession>
<evidence type="ECO:0000313" key="2">
    <source>
        <dbReference type="Proteomes" id="UP001227268"/>
    </source>
</evidence>
<protein>
    <submittedName>
        <fullName evidence="1">Uncharacterized protein</fullName>
    </submittedName>
</protein>
<keyword evidence="2" id="KW-1185">Reference proteome</keyword>
<comment type="caution">
    <text evidence="1">The sequence shown here is derived from an EMBL/GenBank/DDBJ whole genome shotgun (WGS) entry which is preliminary data.</text>
</comment>